<organism evidence="7 8">
    <name type="scientific">Cellulomonas oligotrophica</name>
    <dbReference type="NCBI Taxonomy" id="931536"/>
    <lineage>
        <taxon>Bacteria</taxon>
        <taxon>Bacillati</taxon>
        <taxon>Actinomycetota</taxon>
        <taxon>Actinomycetes</taxon>
        <taxon>Micrococcales</taxon>
        <taxon>Cellulomonadaceae</taxon>
        <taxon>Cellulomonas</taxon>
    </lineage>
</organism>
<dbReference type="Proteomes" id="UP000618382">
    <property type="component" value="Unassembled WGS sequence"/>
</dbReference>
<evidence type="ECO:0000313" key="8">
    <source>
        <dbReference type="Proteomes" id="UP000577956"/>
    </source>
</evidence>
<dbReference type="AlphaFoldDB" id="A0A7Y9JYP7"/>
<accession>A0A7Y9JYP7</accession>
<evidence type="ECO:0000313" key="6">
    <source>
        <dbReference type="EMBL" id="GIG33225.1"/>
    </source>
</evidence>
<dbReference type="Gene3D" id="1.10.10.10">
    <property type="entry name" value="Winged helix-like DNA-binding domain superfamily/Winged helix DNA-binding domain"/>
    <property type="match status" value="1"/>
</dbReference>
<evidence type="ECO:0000256" key="1">
    <source>
        <dbReference type="ARBA" id="ARBA00009437"/>
    </source>
</evidence>
<dbReference type="GO" id="GO:0003700">
    <property type="term" value="F:DNA-binding transcription factor activity"/>
    <property type="evidence" value="ECO:0007669"/>
    <property type="project" value="InterPro"/>
</dbReference>
<gene>
    <name evidence="7" type="ORF">BKA21_000889</name>
    <name evidence="6" type="ORF">Col01nite_23840</name>
</gene>
<keyword evidence="3 7" id="KW-0238">DNA-binding</keyword>
<evidence type="ECO:0000313" key="7">
    <source>
        <dbReference type="EMBL" id="NYD85340.1"/>
    </source>
</evidence>
<evidence type="ECO:0000256" key="2">
    <source>
        <dbReference type="ARBA" id="ARBA00023015"/>
    </source>
</evidence>
<dbReference type="Pfam" id="PF03466">
    <property type="entry name" value="LysR_substrate"/>
    <property type="match status" value="1"/>
</dbReference>
<dbReference type="InterPro" id="IPR005119">
    <property type="entry name" value="LysR_subst-bd"/>
</dbReference>
<dbReference type="RefSeq" id="WP_140460769.1">
    <property type="nucleotide sequence ID" value="NZ_BAABFI010000005.1"/>
</dbReference>
<dbReference type="EMBL" id="BONN01000006">
    <property type="protein sequence ID" value="GIG33225.1"/>
    <property type="molecule type" value="Genomic_DNA"/>
</dbReference>
<protein>
    <submittedName>
        <fullName evidence="7">DNA-binding transcriptional LysR family regulator</fullName>
    </submittedName>
    <submittedName>
        <fullName evidence="6">LysR family transcriptional regulator</fullName>
    </submittedName>
</protein>
<dbReference type="PROSITE" id="PS50931">
    <property type="entry name" value="HTH_LYSR"/>
    <property type="match status" value="1"/>
</dbReference>
<dbReference type="InterPro" id="IPR036390">
    <property type="entry name" value="WH_DNA-bd_sf"/>
</dbReference>
<dbReference type="InterPro" id="IPR000847">
    <property type="entry name" value="LysR_HTH_N"/>
</dbReference>
<keyword evidence="4" id="KW-0804">Transcription</keyword>
<dbReference type="GO" id="GO:0032993">
    <property type="term" value="C:protein-DNA complex"/>
    <property type="evidence" value="ECO:0007669"/>
    <property type="project" value="TreeGrafter"/>
</dbReference>
<evidence type="ECO:0000256" key="3">
    <source>
        <dbReference type="ARBA" id="ARBA00023125"/>
    </source>
</evidence>
<evidence type="ECO:0000256" key="4">
    <source>
        <dbReference type="ARBA" id="ARBA00023163"/>
    </source>
</evidence>
<dbReference type="Proteomes" id="UP000577956">
    <property type="component" value="Unassembled WGS sequence"/>
</dbReference>
<proteinExistence type="inferred from homology"/>
<sequence length="304" mass="31854">MPTLAQLRILVAVVDRGTFTDAAAALHVSQSAVSHAVAALEREAGGRLVERESPARPTALGARVLPHARAALASTDAFVAETAAGRVAGTVRLGAVPTVCQGLLPQLLHHWAQQLPDVQVRVFEGDDEELPQWLANGVVDAAVLVDPDPLPTGALVVARDDFRALLRRDHPLAGEPLVDLADLQDDGILSSPSGCEPQIARIHAAAGLPWAPAQHVRELGTVIRMVAEGIGVSLMPSLGQAMLPAEVVMRPLVPQAVRTLVLTGPTQRPWHPLVHAIVDAAPAHPHDARADLPAPVPLVDALAG</sequence>
<evidence type="ECO:0000259" key="5">
    <source>
        <dbReference type="PROSITE" id="PS50931"/>
    </source>
</evidence>
<dbReference type="PRINTS" id="PR00039">
    <property type="entry name" value="HTHLYSR"/>
</dbReference>
<reference evidence="6 9" key="2">
    <citation type="submission" date="2021-01" db="EMBL/GenBank/DDBJ databases">
        <title>Whole genome shotgun sequence of Cellulomonas oligotrophica NBRC 109435.</title>
        <authorList>
            <person name="Komaki H."/>
            <person name="Tamura T."/>
        </authorList>
    </citation>
    <scope>NUCLEOTIDE SEQUENCE [LARGE SCALE GENOMIC DNA]</scope>
    <source>
        <strain evidence="6 9">NBRC 109435</strain>
    </source>
</reference>
<dbReference type="PANTHER" id="PTHR30346">
    <property type="entry name" value="TRANSCRIPTIONAL DUAL REGULATOR HCAR-RELATED"/>
    <property type="match status" value="1"/>
</dbReference>
<dbReference type="Gene3D" id="3.40.190.10">
    <property type="entry name" value="Periplasmic binding protein-like II"/>
    <property type="match status" value="2"/>
</dbReference>
<keyword evidence="2" id="KW-0805">Transcription regulation</keyword>
<dbReference type="CDD" id="cd05466">
    <property type="entry name" value="PBP2_LTTR_substrate"/>
    <property type="match status" value="1"/>
</dbReference>
<feature type="domain" description="HTH lysR-type" evidence="5">
    <location>
        <begin position="2"/>
        <end position="58"/>
    </location>
</feature>
<dbReference type="CDD" id="cd00090">
    <property type="entry name" value="HTH_ARSR"/>
    <property type="match status" value="1"/>
</dbReference>
<dbReference type="InterPro" id="IPR036388">
    <property type="entry name" value="WH-like_DNA-bd_sf"/>
</dbReference>
<dbReference type="SUPFAM" id="SSF53850">
    <property type="entry name" value="Periplasmic binding protein-like II"/>
    <property type="match status" value="1"/>
</dbReference>
<dbReference type="EMBL" id="JACCBK010000001">
    <property type="protein sequence ID" value="NYD85340.1"/>
    <property type="molecule type" value="Genomic_DNA"/>
</dbReference>
<dbReference type="InterPro" id="IPR011991">
    <property type="entry name" value="ArsR-like_HTH"/>
</dbReference>
<dbReference type="Pfam" id="PF00126">
    <property type="entry name" value="HTH_1"/>
    <property type="match status" value="1"/>
</dbReference>
<comment type="similarity">
    <text evidence="1">Belongs to the LysR transcriptional regulatory family.</text>
</comment>
<keyword evidence="9" id="KW-1185">Reference proteome</keyword>
<dbReference type="GO" id="GO:0003677">
    <property type="term" value="F:DNA binding"/>
    <property type="evidence" value="ECO:0007669"/>
    <property type="project" value="UniProtKB-KW"/>
</dbReference>
<dbReference type="SUPFAM" id="SSF46785">
    <property type="entry name" value="Winged helix' DNA-binding domain"/>
    <property type="match status" value="1"/>
</dbReference>
<comment type="caution">
    <text evidence="7">The sequence shown here is derived from an EMBL/GenBank/DDBJ whole genome shotgun (WGS) entry which is preliminary data.</text>
</comment>
<dbReference type="PANTHER" id="PTHR30346:SF29">
    <property type="entry name" value="LYSR SUBSTRATE-BINDING"/>
    <property type="match status" value="1"/>
</dbReference>
<name>A0A7Y9JYP7_9CELL</name>
<evidence type="ECO:0000313" key="9">
    <source>
        <dbReference type="Proteomes" id="UP000618382"/>
    </source>
</evidence>
<reference evidence="7 8" key="1">
    <citation type="submission" date="2020-07" db="EMBL/GenBank/DDBJ databases">
        <title>Sequencing the genomes of 1000 actinobacteria strains.</title>
        <authorList>
            <person name="Klenk H.-P."/>
        </authorList>
    </citation>
    <scope>NUCLEOTIDE SEQUENCE [LARGE SCALE GENOMIC DNA]</scope>
    <source>
        <strain evidence="7 8">DSM 24482</strain>
    </source>
</reference>